<evidence type="ECO:0000256" key="4">
    <source>
        <dbReference type="ARBA" id="ARBA00023163"/>
    </source>
</evidence>
<dbReference type="Gene3D" id="1.10.1780.10">
    <property type="entry name" value="Clp, N-terminal domain"/>
    <property type="match status" value="1"/>
</dbReference>
<keyword evidence="8" id="KW-1185">Reference proteome</keyword>
<sequence length="1193" mass="130347">MPTPVSNARACLAAEAAAALDDAVAVARRRAHAQTTSLHVVYALLLSSSSSPSPSSPAAAGRAAGGGSSASCSILRDALSRARSSAYSPRLQFKALELCFGVALDRLPSSTANRQAAEGGAAGDEPPVSNSLMAAIKRSQANQRRNPDTFHLYQQQQQQSTAAGGVSSFSGVKVELQQLVLAILDDPVVSRVFGDAGFRSTDIKLAILRPPPPILRFPRAARCPPLFLCNFSAGDGFDAALTPRGLVFPFAAAAGQLCSDGSDENCRRLGEIVCRKNSGRNPMLVGVGAGEAARDFSRAIERQNWTVLPPELRGIKFLSIEKEIAEFSSGGGQQLAIGTLLEELGKKAESSGVVLSIGDLKGMVEGSADCDEQESCLVSELTRMLEVYHGRLWVMGWSATYETYMKFLSKHPMLDKDWDLQLLPITSVRTAMSGTLPRSPSLMESFVPFGGFFPTAFESKNLLSNVYPSVLRYEQCNDKFEQEVAVTVKDHSASVDDQQNENFPFWLRKASTVSLNDGHDTLKAKDDKTVSNAEIVDLNKKCNENSQHLGHDCQTTNTDHSSAVPCCGSQSCISNMERAGNQNKQNPADSQNHSGFEISIPVSVGARKTTMGSKSMSLPSLSDLGNKDLLSKLQVRLSKSEPFRRDGFQFYQGDGHASPSSVTSVLTDLVLGTPHEPSCNEESPTLPLQNDHPDELSVHLPPMKLLDMAKGIDPDVPVESFSCSGHQDLQANSTHHLVLTRSFSQISNTRASAYDKPSLISSSTWQKFDLGDYKSFCSTLTNKVGRQEEAATAISEAILHCKNGERRRGSILRGDIWLNFCGPDKIGKKRMAVALAEMIYGSKENFICIDLSDHDSIARPSTISAQLEVNVNDVQFRGKMTVDHIAQDLRKKPQSILFLQNVNKADCLVQSSLLQAMRTGKFPDSHGREFSTNNSIFILASSSSHGLTFPEMKDYSSFSEETILAACCWQMKILAEPSREALSSPKANKVSFSSSPNSRSNQAYLHSVFVSKRKLDLSNDYMTQHETLMTAKRANKTAKVFLDLNLPVEEVETNDNYSTCPEDCSTSESSEAWMEEFFDLADAIVDFKPFDFDALADTVVQDISKIFHGALGSDCSLEIDPKVMEEILAVAWSLEERGALNNWFEEVLYRSFMEARYRYNLSNCMSLRLVACENALAEMHAPGILLPSRIILS</sequence>
<comment type="similarity">
    <text evidence="1">Belongs to the ClpA/ClpB family.</text>
</comment>
<dbReference type="Pfam" id="PF26587">
    <property type="entry name" value="AAA_lid_SMAX1"/>
    <property type="match status" value="1"/>
</dbReference>
<accession>A0AAQ3JV34</accession>
<dbReference type="InterPro" id="IPR051650">
    <property type="entry name" value="SL_signaling_regulator"/>
</dbReference>
<dbReference type="InterPro" id="IPR058954">
    <property type="entry name" value="AAA_lid_SMAX1"/>
</dbReference>
<organism evidence="7 8">
    <name type="scientific">Canna indica</name>
    <name type="common">Indian-shot</name>
    <dbReference type="NCBI Taxonomy" id="4628"/>
    <lineage>
        <taxon>Eukaryota</taxon>
        <taxon>Viridiplantae</taxon>
        <taxon>Streptophyta</taxon>
        <taxon>Embryophyta</taxon>
        <taxon>Tracheophyta</taxon>
        <taxon>Spermatophyta</taxon>
        <taxon>Magnoliopsida</taxon>
        <taxon>Liliopsida</taxon>
        <taxon>Zingiberales</taxon>
        <taxon>Cannaceae</taxon>
        <taxon>Canna</taxon>
    </lineage>
</organism>
<evidence type="ECO:0000256" key="2">
    <source>
        <dbReference type="ARBA" id="ARBA00022737"/>
    </source>
</evidence>
<dbReference type="PANTHER" id="PTHR43572">
    <property type="entry name" value="CHAPERONE PROTEIN CLPD, CHLOROPLASTIC"/>
    <property type="match status" value="1"/>
</dbReference>
<keyword evidence="2 5" id="KW-0677">Repeat</keyword>
<dbReference type="InterPro" id="IPR036628">
    <property type="entry name" value="Clp_N_dom_sf"/>
</dbReference>
<dbReference type="GO" id="GO:0016887">
    <property type="term" value="F:ATP hydrolysis activity"/>
    <property type="evidence" value="ECO:0007669"/>
    <property type="project" value="InterPro"/>
</dbReference>
<evidence type="ECO:0000259" key="6">
    <source>
        <dbReference type="PROSITE" id="PS51903"/>
    </source>
</evidence>
<protein>
    <submittedName>
        <fullName evidence="7">Protein DWARF 53-LIKE-like</fullName>
    </submittedName>
</protein>
<dbReference type="EMBL" id="CP136891">
    <property type="protein sequence ID" value="WOK96672.1"/>
    <property type="molecule type" value="Genomic_DNA"/>
</dbReference>
<reference evidence="7 8" key="1">
    <citation type="submission" date="2023-10" db="EMBL/GenBank/DDBJ databases">
        <title>Chromosome-scale genome assembly provides insights into flower coloration mechanisms of Canna indica.</title>
        <authorList>
            <person name="Li C."/>
        </authorList>
    </citation>
    <scope>NUCLEOTIDE SEQUENCE [LARGE SCALE GENOMIC DNA]</scope>
    <source>
        <tissue evidence="7">Flower</tissue>
    </source>
</reference>
<dbReference type="InterPro" id="IPR058680">
    <property type="entry name" value="NBD_SMAX1-like"/>
</dbReference>
<dbReference type="Proteomes" id="UP001327560">
    <property type="component" value="Chromosome 2"/>
</dbReference>
<dbReference type="PANTHER" id="PTHR43572:SF38">
    <property type="entry name" value="PROTEIN SMAX1-LIKE 6"/>
    <property type="match status" value="1"/>
</dbReference>
<dbReference type="AlphaFoldDB" id="A0AAQ3JV34"/>
<name>A0AAQ3JV34_9LILI</name>
<evidence type="ECO:0000313" key="7">
    <source>
        <dbReference type="EMBL" id="WOK96672.1"/>
    </source>
</evidence>
<dbReference type="CDD" id="cd19499">
    <property type="entry name" value="RecA-like_ClpB_Hsp104-like"/>
    <property type="match status" value="1"/>
</dbReference>
<dbReference type="Pfam" id="PF23569">
    <property type="entry name" value="NBD_SMAX1"/>
    <property type="match status" value="1"/>
</dbReference>
<dbReference type="GO" id="GO:0005524">
    <property type="term" value="F:ATP binding"/>
    <property type="evidence" value="ECO:0007669"/>
    <property type="project" value="InterPro"/>
</dbReference>
<dbReference type="InterPro" id="IPR003959">
    <property type="entry name" value="ATPase_AAA_core"/>
</dbReference>
<keyword evidence="3" id="KW-0805">Transcription regulation</keyword>
<dbReference type="InterPro" id="IPR027417">
    <property type="entry name" value="P-loop_NTPase"/>
</dbReference>
<keyword evidence="4" id="KW-0804">Transcription</keyword>
<dbReference type="Gene3D" id="3.40.50.300">
    <property type="entry name" value="P-loop containing nucleotide triphosphate hydrolases"/>
    <property type="match status" value="1"/>
</dbReference>
<dbReference type="Pfam" id="PF07724">
    <property type="entry name" value="AAA_2"/>
    <property type="match status" value="1"/>
</dbReference>
<feature type="domain" description="Clp R" evidence="6">
    <location>
        <begin position="8"/>
        <end position="213"/>
    </location>
</feature>
<dbReference type="SUPFAM" id="SSF52540">
    <property type="entry name" value="P-loop containing nucleoside triphosphate hydrolases"/>
    <property type="match status" value="1"/>
</dbReference>
<proteinExistence type="inferred from homology"/>
<dbReference type="InterPro" id="IPR004176">
    <property type="entry name" value="Clp_R_N"/>
</dbReference>
<evidence type="ECO:0000256" key="1">
    <source>
        <dbReference type="ARBA" id="ARBA00008675"/>
    </source>
</evidence>
<dbReference type="PROSITE" id="PS51903">
    <property type="entry name" value="CLP_R"/>
    <property type="match status" value="1"/>
</dbReference>
<evidence type="ECO:0000313" key="8">
    <source>
        <dbReference type="Proteomes" id="UP001327560"/>
    </source>
</evidence>
<evidence type="ECO:0000256" key="3">
    <source>
        <dbReference type="ARBA" id="ARBA00023015"/>
    </source>
</evidence>
<evidence type="ECO:0000256" key="5">
    <source>
        <dbReference type="PROSITE-ProRule" id="PRU01251"/>
    </source>
</evidence>
<gene>
    <name evidence="7" type="ORF">Cni_G05379</name>
</gene>